<dbReference type="HAMAP" id="MF_00772">
    <property type="entry name" value="OGT"/>
    <property type="match status" value="1"/>
</dbReference>
<dbReference type="Gene3D" id="1.10.10.10">
    <property type="entry name" value="Winged helix-like DNA-binding domain superfamily/Winged helix DNA-binding domain"/>
    <property type="match status" value="1"/>
</dbReference>
<feature type="domain" description="Methylguanine DNA methyltransferase ribonuclease-like" evidence="10">
    <location>
        <begin position="6"/>
        <end position="72"/>
    </location>
</feature>
<name>A0ABW1TMP1_9LACO</name>
<dbReference type="InterPro" id="IPR014048">
    <property type="entry name" value="MethylDNA_cys_MeTrfase_DNA-bd"/>
</dbReference>
<feature type="active site" description="Nucleophile; methyl group acceptor" evidence="8">
    <location>
        <position position="132"/>
    </location>
</feature>
<comment type="miscellaneous">
    <text evidence="8">This enzyme catalyzes only one turnover and therefore is not strictly catalytic. According to one definition, an enzyme is a biocatalyst that acts repeatedly and over many reaction cycles.</text>
</comment>
<keyword evidence="3 8" id="KW-0489">Methyltransferase</keyword>
<comment type="catalytic activity">
    <reaction evidence="7 8">
        <text>a 6-O-methyl-2'-deoxyguanosine in DNA + L-cysteinyl-[protein] = S-methyl-L-cysteinyl-[protein] + a 2'-deoxyguanosine in DNA</text>
        <dbReference type="Rhea" id="RHEA:24000"/>
        <dbReference type="Rhea" id="RHEA-COMP:10131"/>
        <dbReference type="Rhea" id="RHEA-COMP:10132"/>
        <dbReference type="Rhea" id="RHEA-COMP:11367"/>
        <dbReference type="Rhea" id="RHEA-COMP:11368"/>
        <dbReference type="ChEBI" id="CHEBI:29950"/>
        <dbReference type="ChEBI" id="CHEBI:82612"/>
        <dbReference type="ChEBI" id="CHEBI:85445"/>
        <dbReference type="ChEBI" id="CHEBI:85448"/>
        <dbReference type="EC" id="2.1.1.63"/>
    </reaction>
</comment>
<comment type="caution">
    <text evidence="11">The sequence shown here is derived from an EMBL/GenBank/DDBJ whole genome shotgun (WGS) entry which is preliminary data.</text>
</comment>
<organism evidence="11 12">
    <name type="scientific">Levilactobacillus tangyuanensis</name>
    <dbReference type="NCBI Taxonomy" id="2486021"/>
    <lineage>
        <taxon>Bacteria</taxon>
        <taxon>Bacillati</taxon>
        <taxon>Bacillota</taxon>
        <taxon>Bacilli</taxon>
        <taxon>Lactobacillales</taxon>
        <taxon>Lactobacillaceae</taxon>
        <taxon>Levilactobacillus</taxon>
    </lineage>
</organism>
<dbReference type="CDD" id="cd06445">
    <property type="entry name" value="ATase"/>
    <property type="match status" value="1"/>
</dbReference>
<keyword evidence="6 8" id="KW-0234">DNA repair</keyword>
<comment type="similarity">
    <text evidence="8">Belongs to the MGMT family.</text>
</comment>
<dbReference type="Pfam" id="PF02870">
    <property type="entry name" value="Methyltransf_1N"/>
    <property type="match status" value="1"/>
</dbReference>
<evidence type="ECO:0000256" key="4">
    <source>
        <dbReference type="ARBA" id="ARBA00022679"/>
    </source>
</evidence>
<reference evidence="12" key="1">
    <citation type="journal article" date="2019" name="Int. J. Syst. Evol. Microbiol.">
        <title>The Global Catalogue of Microorganisms (GCM) 10K type strain sequencing project: providing services to taxonomists for standard genome sequencing and annotation.</title>
        <authorList>
            <consortium name="The Broad Institute Genomics Platform"/>
            <consortium name="The Broad Institute Genome Sequencing Center for Infectious Disease"/>
            <person name="Wu L."/>
            <person name="Ma J."/>
        </authorList>
    </citation>
    <scope>NUCLEOTIDE SEQUENCE [LARGE SCALE GENOMIC DNA]</scope>
    <source>
        <strain evidence="12">CCM 8907</strain>
    </source>
</reference>
<keyword evidence="2 8" id="KW-0963">Cytoplasm</keyword>
<keyword evidence="4 8" id="KW-0808">Transferase</keyword>
<dbReference type="GO" id="GO:0003908">
    <property type="term" value="F:methylated-DNA-[protein]-cysteine S-methyltransferase activity"/>
    <property type="evidence" value="ECO:0007669"/>
    <property type="project" value="UniProtKB-EC"/>
</dbReference>
<evidence type="ECO:0000313" key="11">
    <source>
        <dbReference type="EMBL" id="MFC6273983.1"/>
    </source>
</evidence>
<evidence type="ECO:0000313" key="12">
    <source>
        <dbReference type="Proteomes" id="UP001596191"/>
    </source>
</evidence>
<protein>
    <recommendedName>
        <fullName evidence="8">Methylated-DNA--protein-cysteine methyltransferase</fullName>
        <ecNumber evidence="8">2.1.1.63</ecNumber>
    </recommendedName>
    <alternativeName>
        <fullName evidence="8">6-O-methylguanine-DNA methyltransferase</fullName>
        <shortName evidence="8">MGMT</shortName>
    </alternativeName>
    <alternativeName>
        <fullName evidence="8">O-6-methylguanine-DNA-alkyltransferase</fullName>
    </alternativeName>
</protein>
<evidence type="ECO:0000256" key="5">
    <source>
        <dbReference type="ARBA" id="ARBA00022763"/>
    </source>
</evidence>
<dbReference type="PROSITE" id="PS00374">
    <property type="entry name" value="MGMT"/>
    <property type="match status" value="1"/>
</dbReference>
<dbReference type="NCBIfam" id="TIGR00589">
    <property type="entry name" value="ogt"/>
    <property type="match status" value="1"/>
</dbReference>
<evidence type="ECO:0000256" key="7">
    <source>
        <dbReference type="ARBA" id="ARBA00049348"/>
    </source>
</evidence>
<sequence>MLKKDLSTPLGPVTVMTDGRAITGLWFTDQQHYGSTLPRLTLVGDSPLFKETQTWLNQYFAGDQPAMTLPVRPEGTTFRQTVWQVLQSIPYGQVRTYGEVAQVVSDQVGHDVGARSIGGAVGNNPISLLIPCHRVVAGTGDLTGYAGGLDRKRSLLELEGQLKSGQVRVERVTD</sequence>
<feature type="domain" description="Methylated-DNA-[protein]-cysteine S-methyltransferase DNA binding" evidence="9">
    <location>
        <begin position="78"/>
        <end position="160"/>
    </location>
</feature>
<dbReference type="GO" id="GO:0032259">
    <property type="term" value="P:methylation"/>
    <property type="evidence" value="ECO:0007669"/>
    <property type="project" value="UniProtKB-KW"/>
</dbReference>
<proteinExistence type="inferred from homology"/>
<comment type="catalytic activity">
    <reaction evidence="1 8">
        <text>a 4-O-methyl-thymidine in DNA + L-cysteinyl-[protein] = a thymidine in DNA + S-methyl-L-cysteinyl-[protein]</text>
        <dbReference type="Rhea" id="RHEA:53428"/>
        <dbReference type="Rhea" id="RHEA-COMP:10131"/>
        <dbReference type="Rhea" id="RHEA-COMP:10132"/>
        <dbReference type="Rhea" id="RHEA-COMP:13555"/>
        <dbReference type="Rhea" id="RHEA-COMP:13556"/>
        <dbReference type="ChEBI" id="CHEBI:29950"/>
        <dbReference type="ChEBI" id="CHEBI:82612"/>
        <dbReference type="ChEBI" id="CHEBI:137386"/>
        <dbReference type="ChEBI" id="CHEBI:137387"/>
        <dbReference type="EC" id="2.1.1.63"/>
    </reaction>
</comment>
<comment type="subcellular location">
    <subcellularLocation>
        <location evidence="8">Cytoplasm</location>
    </subcellularLocation>
</comment>
<dbReference type="Gene3D" id="3.30.160.70">
    <property type="entry name" value="Methylated DNA-protein cysteine methyltransferase domain"/>
    <property type="match status" value="1"/>
</dbReference>
<dbReference type="EC" id="2.1.1.63" evidence="8"/>
<dbReference type="InterPro" id="IPR023546">
    <property type="entry name" value="MGMT"/>
</dbReference>
<keyword evidence="5 8" id="KW-0227">DNA damage</keyword>
<dbReference type="SUPFAM" id="SSF53155">
    <property type="entry name" value="Methylated DNA-protein cysteine methyltransferase domain"/>
    <property type="match status" value="1"/>
</dbReference>
<dbReference type="EMBL" id="JBHSSJ010000001">
    <property type="protein sequence ID" value="MFC6273983.1"/>
    <property type="molecule type" value="Genomic_DNA"/>
</dbReference>
<dbReference type="PANTHER" id="PTHR10815:SF5">
    <property type="entry name" value="METHYLATED-DNA--PROTEIN-CYSTEINE METHYLTRANSFERASE"/>
    <property type="match status" value="1"/>
</dbReference>
<accession>A0ABW1TMP1</accession>
<evidence type="ECO:0000256" key="1">
    <source>
        <dbReference type="ARBA" id="ARBA00001286"/>
    </source>
</evidence>
<dbReference type="Pfam" id="PF01035">
    <property type="entry name" value="DNA_binding_1"/>
    <property type="match status" value="1"/>
</dbReference>
<dbReference type="InterPro" id="IPR036217">
    <property type="entry name" value="MethylDNA_cys_MeTrfase_DNAb"/>
</dbReference>
<dbReference type="InterPro" id="IPR001497">
    <property type="entry name" value="MethylDNA_cys_MeTrfase_AS"/>
</dbReference>
<gene>
    <name evidence="11" type="ORF">ACFQET_00455</name>
</gene>
<dbReference type="InterPro" id="IPR008332">
    <property type="entry name" value="MethylG_MeTrfase_N"/>
</dbReference>
<evidence type="ECO:0000256" key="2">
    <source>
        <dbReference type="ARBA" id="ARBA00022490"/>
    </source>
</evidence>
<evidence type="ECO:0000256" key="3">
    <source>
        <dbReference type="ARBA" id="ARBA00022603"/>
    </source>
</evidence>
<dbReference type="InterPro" id="IPR036388">
    <property type="entry name" value="WH-like_DNA-bd_sf"/>
</dbReference>
<evidence type="ECO:0000259" key="10">
    <source>
        <dbReference type="Pfam" id="PF02870"/>
    </source>
</evidence>
<dbReference type="Proteomes" id="UP001596191">
    <property type="component" value="Unassembled WGS sequence"/>
</dbReference>
<dbReference type="RefSeq" id="WP_125638540.1">
    <property type="nucleotide sequence ID" value="NZ_JBHSSJ010000001.1"/>
</dbReference>
<evidence type="ECO:0000256" key="6">
    <source>
        <dbReference type="ARBA" id="ARBA00023204"/>
    </source>
</evidence>
<keyword evidence="12" id="KW-1185">Reference proteome</keyword>
<comment type="function">
    <text evidence="8">Involved in the cellular defense against the biological effects of O6-methylguanine (O6-MeG) and O4-methylthymine (O4-MeT) in DNA. Repairs the methylated nucleobase in DNA by stoichiometrically transferring the methyl group to a cysteine residue in the enzyme. This is a suicide reaction: the enzyme is irreversibly inactivated.</text>
</comment>
<dbReference type="PANTHER" id="PTHR10815">
    <property type="entry name" value="METHYLATED-DNA--PROTEIN-CYSTEINE METHYLTRANSFERASE"/>
    <property type="match status" value="1"/>
</dbReference>
<dbReference type="InterPro" id="IPR036631">
    <property type="entry name" value="MGMT_N_sf"/>
</dbReference>
<dbReference type="SUPFAM" id="SSF46767">
    <property type="entry name" value="Methylated DNA-protein cysteine methyltransferase, C-terminal domain"/>
    <property type="match status" value="1"/>
</dbReference>
<evidence type="ECO:0000259" key="9">
    <source>
        <dbReference type="Pfam" id="PF01035"/>
    </source>
</evidence>
<evidence type="ECO:0000256" key="8">
    <source>
        <dbReference type="HAMAP-Rule" id="MF_00772"/>
    </source>
</evidence>